<evidence type="ECO:0000313" key="2">
    <source>
        <dbReference type="EMBL" id="AMJ74996.1"/>
    </source>
</evidence>
<evidence type="ECO:0000313" key="5">
    <source>
        <dbReference type="Proteomes" id="UP001170717"/>
    </source>
</evidence>
<reference evidence="2 4" key="1">
    <citation type="submission" date="2015-12" db="EMBL/GenBank/DDBJ databases">
        <title>Intraspecies pangenome expansion in the marine bacterium Alteromonas.</title>
        <authorList>
            <person name="Lopez-Perez M."/>
            <person name="Rodriguez-Valera F."/>
        </authorList>
    </citation>
    <scope>NUCLEOTIDE SEQUENCE [LARGE SCALE GENOMIC DNA]</scope>
    <source>
        <strain evidence="2 4">LMG 21861</strain>
    </source>
</reference>
<dbReference type="RefSeq" id="WP_057790745.1">
    <property type="nucleotide sequence ID" value="NZ_CAXIBE010000021.1"/>
</dbReference>
<keyword evidence="1" id="KW-0732">Signal</keyword>
<dbReference type="Proteomes" id="UP000056750">
    <property type="component" value="Chromosome"/>
</dbReference>
<dbReference type="NCBIfam" id="NF041927">
    <property type="entry name" value="Xrt_dep_XDP1"/>
    <property type="match status" value="1"/>
</dbReference>
<dbReference type="Proteomes" id="UP001170717">
    <property type="component" value="Unassembled WGS sequence"/>
</dbReference>
<feature type="signal peptide" evidence="1">
    <location>
        <begin position="1"/>
        <end position="23"/>
    </location>
</feature>
<evidence type="ECO:0000313" key="4">
    <source>
        <dbReference type="Proteomes" id="UP000056750"/>
    </source>
</evidence>
<accession>A0AAW7Z0X9</accession>
<keyword evidence="4" id="KW-1185">Reference proteome</keyword>
<evidence type="ECO:0008006" key="6">
    <source>
        <dbReference type="Google" id="ProtNLM"/>
    </source>
</evidence>
<gene>
    <name evidence="2" type="ORF">AVL57_14105</name>
    <name evidence="3" type="ORF">Q4527_09715</name>
</gene>
<reference evidence="3" key="2">
    <citation type="submission" date="2023-07" db="EMBL/GenBank/DDBJ databases">
        <title>Genome content predicts the carbon catabolic preferences of heterotrophic bacteria.</title>
        <authorList>
            <person name="Gralka M."/>
        </authorList>
    </citation>
    <scope>NUCLEOTIDE SEQUENCE</scope>
    <source>
        <strain evidence="3">F2M12</strain>
    </source>
</reference>
<proteinExistence type="predicted"/>
<name>A0AAW7Z0X9_9ALTE</name>
<sequence length="291" mass="31007">MPYLRKILISLTVLSTLSAPVFAGGSRGDRDSGTSSPVDSSLAEGYYDLTDFDESVVTSSTGVTIGGVNITLTGWSDTGNSSDPEDFDNIVKTASPYEVSSFYGYGVLNQDGEGSTSPDHSIDNYYWNGENSSAGIAYADFDFVLFSFDSDVTLDSIDFGWANNNGSDQQVSIAALNNSQLGLLEGASSTWSEIIAGAVSSSFNITKTGSYSYTTGELELVNSAKYWLVGAYNTVFGAVDGASMYNDGFKITSIDFTEGTPPPVAEVHEPGVFGLMLMSFAILVWRRNRAA</sequence>
<dbReference type="AlphaFoldDB" id="A0AAW7Z0X9"/>
<dbReference type="KEGG" id="asq:AVL57_14105"/>
<organism evidence="3 5">
    <name type="scientific">Alteromonas stellipolaris</name>
    <dbReference type="NCBI Taxonomy" id="233316"/>
    <lineage>
        <taxon>Bacteria</taxon>
        <taxon>Pseudomonadati</taxon>
        <taxon>Pseudomonadota</taxon>
        <taxon>Gammaproteobacteria</taxon>
        <taxon>Alteromonadales</taxon>
        <taxon>Alteromonadaceae</taxon>
        <taxon>Alteromonas/Salinimonas group</taxon>
        <taxon>Alteromonas</taxon>
    </lineage>
</organism>
<feature type="chain" id="PRO_5043364519" description="PEP-CTERM sorting domain-containing protein" evidence="1">
    <location>
        <begin position="24"/>
        <end position="291"/>
    </location>
</feature>
<dbReference type="InterPro" id="IPR049672">
    <property type="entry name" value="Xrt_dep_XDP1"/>
</dbReference>
<evidence type="ECO:0000256" key="1">
    <source>
        <dbReference type="SAM" id="SignalP"/>
    </source>
</evidence>
<evidence type="ECO:0000313" key="3">
    <source>
        <dbReference type="EMBL" id="MDO6577672.1"/>
    </source>
</evidence>
<dbReference type="EMBL" id="CP013926">
    <property type="protein sequence ID" value="AMJ74996.1"/>
    <property type="molecule type" value="Genomic_DNA"/>
</dbReference>
<protein>
    <recommendedName>
        <fullName evidence="6">PEP-CTERM sorting domain-containing protein</fullName>
    </recommendedName>
</protein>
<dbReference type="GeneID" id="83258861"/>
<dbReference type="EMBL" id="JAUOQI010000006">
    <property type="protein sequence ID" value="MDO6577672.1"/>
    <property type="molecule type" value="Genomic_DNA"/>
</dbReference>